<evidence type="ECO:0000313" key="7">
    <source>
        <dbReference type="Proteomes" id="UP000028302"/>
    </source>
</evidence>
<feature type="transmembrane region" description="Helical" evidence="4">
    <location>
        <begin position="126"/>
        <end position="151"/>
    </location>
</feature>
<feature type="transmembrane region" description="Helical" evidence="4">
    <location>
        <begin position="269"/>
        <end position="286"/>
    </location>
</feature>
<dbReference type="eggNOG" id="COG2814">
    <property type="taxonomic scope" value="Bacteria"/>
</dbReference>
<gene>
    <name evidence="6" type="ORF">C41B8_06782</name>
</gene>
<evidence type="ECO:0000256" key="1">
    <source>
        <dbReference type="ARBA" id="ARBA00022692"/>
    </source>
</evidence>
<dbReference type="InterPro" id="IPR011701">
    <property type="entry name" value="MFS"/>
</dbReference>
<organism evidence="6 7">
    <name type="scientific">Salinisphaera hydrothermalis (strain C41B8)</name>
    <dbReference type="NCBI Taxonomy" id="1304275"/>
    <lineage>
        <taxon>Bacteria</taxon>
        <taxon>Pseudomonadati</taxon>
        <taxon>Pseudomonadota</taxon>
        <taxon>Gammaproteobacteria</taxon>
        <taxon>Salinisphaerales</taxon>
        <taxon>Salinisphaeraceae</taxon>
        <taxon>Salinisphaera</taxon>
    </lineage>
</organism>
<proteinExistence type="predicted"/>
<dbReference type="InterPro" id="IPR036259">
    <property type="entry name" value="MFS_trans_sf"/>
</dbReference>
<keyword evidence="3 4" id="KW-0472">Membrane</keyword>
<dbReference type="AlphaFoldDB" id="A0A084IMP5"/>
<dbReference type="PROSITE" id="PS50850">
    <property type="entry name" value="MFS"/>
    <property type="match status" value="1"/>
</dbReference>
<feature type="transmembrane region" description="Helical" evidence="4">
    <location>
        <begin position="197"/>
        <end position="219"/>
    </location>
</feature>
<evidence type="ECO:0000256" key="2">
    <source>
        <dbReference type="ARBA" id="ARBA00022989"/>
    </source>
</evidence>
<feature type="transmembrane region" description="Helical" evidence="4">
    <location>
        <begin position="239"/>
        <end position="257"/>
    </location>
</feature>
<feature type="domain" description="Major facilitator superfamily (MFS) profile" evidence="5">
    <location>
        <begin position="1"/>
        <end position="381"/>
    </location>
</feature>
<comment type="caution">
    <text evidence="6">The sequence shown here is derived from an EMBL/GenBank/DDBJ whole genome shotgun (WGS) entry which is preliminary data.</text>
</comment>
<keyword evidence="1 4" id="KW-0812">Transmembrane</keyword>
<feature type="transmembrane region" description="Helical" evidence="4">
    <location>
        <begin position="37"/>
        <end position="60"/>
    </location>
</feature>
<feature type="transmembrane region" description="Helical" evidence="4">
    <location>
        <begin position="327"/>
        <end position="347"/>
    </location>
</feature>
<dbReference type="InterPro" id="IPR020846">
    <property type="entry name" value="MFS_dom"/>
</dbReference>
<name>A0A084IMP5_SALHC</name>
<dbReference type="Proteomes" id="UP000028302">
    <property type="component" value="Unassembled WGS sequence"/>
</dbReference>
<dbReference type="Gene3D" id="1.20.1250.20">
    <property type="entry name" value="MFS general substrate transporter like domains"/>
    <property type="match status" value="2"/>
</dbReference>
<dbReference type="EMBL" id="APNK01000007">
    <property type="protein sequence ID" value="KEZ77979.1"/>
    <property type="molecule type" value="Genomic_DNA"/>
</dbReference>
<feature type="transmembrane region" description="Helical" evidence="4">
    <location>
        <begin position="292"/>
        <end position="315"/>
    </location>
</feature>
<protein>
    <submittedName>
        <fullName evidence="6">Major facilitator superfamily transporter</fullName>
    </submittedName>
</protein>
<feature type="transmembrane region" description="Helical" evidence="4">
    <location>
        <begin position="157"/>
        <end position="176"/>
    </location>
</feature>
<dbReference type="Pfam" id="PF07690">
    <property type="entry name" value="MFS_1"/>
    <property type="match status" value="1"/>
</dbReference>
<evidence type="ECO:0000256" key="3">
    <source>
        <dbReference type="ARBA" id="ARBA00023136"/>
    </source>
</evidence>
<evidence type="ECO:0000259" key="5">
    <source>
        <dbReference type="PROSITE" id="PS50850"/>
    </source>
</evidence>
<evidence type="ECO:0000256" key="4">
    <source>
        <dbReference type="SAM" id="Phobius"/>
    </source>
</evidence>
<dbReference type="GO" id="GO:0008028">
    <property type="term" value="F:monocarboxylic acid transmembrane transporter activity"/>
    <property type="evidence" value="ECO:0007669"/>
    <property type="project" value="TreeGrafter"/>
</dbReference>
<keyword evidence="7" id="KW-1185">Reference proteome</keyword>
<dbReference type="SUPFAM" id="SSF103473">
    <property type="entry name" value="MFS general substrate transporter"/>
    <property type="match status" value="1"/>
</dbReference>
<keyword evidence="2 4" id="KW-1133">Transmembrane helix</keyword>
<evidence type="ECO:0000313" key="6">
    <source>
        <dbReference type="EMBL" id="KEZ77979.1"/>
    </source>
</evidence>
<feature type="transmembrane region" description="Helical" evidence="4">
    <location>
        <begin position="92"/>
        <end position="114"/>
    </location>
</feature>
<dbReference type="STRING" id="1304275.C41B8_06782"/>
<dbReference type="PANTHER" id="PTHR11360">
    <property type="entry name" value="MONOCARBOXYLATE TRANSPORTER"/>
    <property type="match status" value="1"/>
</dbReference>
<feature type="transmembrane region" description="Helical" evidence="4">
    <location>
        <begin position="67"/>
        <end position="86"/>
    </location>
</feature>
<sequence>MAISGAWATAVAFGPARIGYGLFLPKFRELFGLSQSNAGLIASAAFAGFFVALLFTGMLVARRGARLPVVLGSITALAGFVLVAFAENVTVLALGVVLAATSAGFCWTPFNDAVEQAVDESRHARTLSIVSTGTTVGIACSGALAIAVAGSSHGWRAVWVLFAVAALVSALGNGWALRRLRAPAQHATTRKLTWSAWARPALPLYAIAGSFGITNSIYLSFAVDRVSHSGGLPGLAAELAGPVLYVAFGFGGLFGLLTADIKQRTGLPALVRFILICSCVSVGLIGGWPTAWWSVLLSAALQGLCVMVLSAIFSFWSESLYPSKPTLGFTVVLSLFAAGNIIGPVLAGYSATAFGPASMFFATAAVSLITAVLFPSRVRQR</sequence>
<accession>A0A084IMP5</accession>
<feature type="transmembrane region" description="Helical" evidence="4">
    <location>
        <begin position="353"/>
        <end position="374"/>
    </location>
</feature>
<reference evidence="6 7" key="1">
    <citation type="submission" date="2013-03" db="EMBL/GenBank/DDBJ databases">
        <title>Salinisphaera hydrothermalis C41B8 Genome Sequencing.</title>
        <authorList>
            <person name="Li C."/>
            <person name="Lai Q."/>
            <person name="Shao Z."/>
        </authorList>
    </citation>
    <scope>NUCLEOTIDE SEQUENCE [LARGE SCALE GENOMIC DNA]</scope>
    <source>
        <strain evidence="6 7">C41B8</strain>
    </source>
</reference>
<dbReference type="PANTHER" id="PTHR11360:SF303">
    <property type="entry name" value="MAJOR FACILITATOR SUPERFAMILY (MFS) PROFILE DOMAIN-CONTAINING PROTEIN"/>
    <property type="match status" value="1"/>
</dbReference>
<dbReference type="InterPro" id="IPR050327">
    <property type="entry name" value="Proton-linked_MCT"/>
</dbReference>